<keyword evidence="2" id="KW-1185">Reference proteome</keyword>
<dbReference type="PANTHER" id="PTHR43293:SF1">
    <property type="entry name" value="ACETATE COA-TRANSFERASE YDIF"/>
    <property type="match status" value="1"/>
</dbReference>
<dbReference type="SMART" id="SM00882">
    <property type="entry name" value="CoA_trans"/>
    <property type="match status" value="2"/>
</dbReference>
<dbReference type="AlphaFoldDB" id="A0A158KW52"/>
<gene>
    <name evidence="1" type="ORF">AWB67_06931</name>
</gene>
<dbReference type="OrthoDB" id="9805230at2"/>
<reference evidence="1" key="1">
    <citation type="submission" date="2016-01" db="EMBL/GenBank/DDBJ databases">
        <authorList>
            <person name="Peeters C."/>
        </authorList>
    </citation>
    <scope>NUCLEOTIDE SEQUENCE [LARGE SCALE GENOMIC DNA]</scope>
    <source>
        <strain evidence="1">LMG 22937</strain>
    </source>
</reference>
<keyword evidence="1" id="KW-0808">Transferase</keyword>
<accession>A0A158KW52</accession>
<evidence type="ECO:0000313" key="1">
    <source>
        <dbReference type="EMBL" id="SAL85398.1"/>
    </source>
</evidence>
<dbReference type="Proteomes" id="UP000054925">
    <property type="component" value="Unassembled WGS sequence"/>
</dbReference>
<protein>
    <submittedName>
        <fullName evidence="1">3-oxoadipate CoA-succinyl transferase subunit alpha</fullName>
    </submittedName>
</protein>
<evidence type="ECO:0000313" key="2">
    <source>
        <dbReference type="Proteomes" id="UP000054925"/>
    </source>
</evidence>
<sequence>MIRDKVVTADEAIALIRDGDVVSCSGFVGIGTPEELITALERRFVDTDGPRDLTLVFAAAPGDGKEQGLNRLAREGLVQRAIGGHWSLVPKLGKLATDNRIQAYNLPLGTISHLYRDAAAHRAGTLTKVGLGTFVDPRQNGGKINARTTEDLVRVMEIDGEEWLFYKAFPINVALIRGTTADAEGNITMEREALMLDAQAAAMAARNANGLVIVQVERIASSGTLDARNVVVPGVLVDCVVVAPPGAHKQTYGTDYNAAFSGEIRVPVNKIPALALDERKLIARRCAFELPLGGVINLGIGMPEAVAAVAAEERVLEHLTLTAEPGVIGGMPQGGLDFGAGINTQALLHQNQQFDFYDGGGLDLACLGMAEIDRVGNVNVSRFGSRLAGSGGFINISQNARRLVFAGTFTAGGMSTCIEGGQMRIVTEGKTRKFVEAVEQITFSGPLAAAKGQSVHYVTERCVFKLQPDGLQLIEVAPGIDIERDVLAHMAFRPIIGEVTLMDPRIYRSKPMGLGAVLEDLQLSDRLSYDEERNILFANFEGMAIRSDDDIECVRRVFDALCIKVGRRVALIVNYDGFRLDESMADAYFEMVAELQAKHYTTTTRYTTSAFMRMKLGEALFSRHAAAHVFETHAEASEFLRAR</sequence>
<dbReference type="RefSeq" id="WP_087660437.1">
    <property type="nucleotide sequence ID" value="NZ_FCOL02000169.1"/>
</dbReference>
<organism evidence="1 2">
    <name type="scientific">Caballeronia terrestris</name>
    <dbReference type="NCBI Taxonomy" id="1226301"/>
    <lineage>
        <taxon>Bacteria</taxon>
        <taxon>Pseudomonadati</taxon>
        <taxon>Pseudomonadota</taxon>
        <taxon>Betaproteobacteria</taxon>
        <taxon>Burkholderiales</taxon>
        <taxon>Burkholderiaceae</taxon>
        <taxon>Caballeronia</taxon>
    </lineage>
</organism>
<dbReference type="InterPro" id="IPR004165">
    <property type="entry name" value="CoA_trans_fam_I"/>
</dbReference>
<dbReference type="PANTHER" id="PTHR43293">
    <property type="entry name" value="ACETATE COA-TRANSFERASE YDIF"/>
    <property type="match status" value="1"/>
</dbReference>
<dbReference type="Gene3D" id="3.40.1080.10">
    <property type="entry name" value="Glutaconate Coenzyme A-transferase"/>
    <property type="match status" value="2"/>
</dbReference>
<comment type="caution">
    <text evidence="1">The sequence shown here is derived from an EMBL/GenBank/DDBJ whole genome shotgun (WGS) entry which is preliminary data.</text>
</comment>
<dbReference type="EMBL" id="FCOL02000169">
    <property type="protein sequence ID" value="SAL85398.1"/>
    <property type="molecule type" value="Genomic_DNA"/>
</dbReference>
<dbReference type="SUPFAM" id="SSF100950">
    <property type="entry name" value="NagB/RpiA/CoA transferase-like"/>
    <property type="match status" value="2"/>
</dbReference>
<proteinExistence type="predicted"/>
<name>A0A158KW52_9BURK</name>
<dbReference type="Pfam" id="PF01144">
    <property type="entry name" value="CoA_trans"/>
    <property type="match status" value="1"/>
</dbReference>
<dbReference type="InterPro" id="IPR037171">
    <property type="entry name" value="NagB/RpiA_transferase-like"/>
</dbReference>
<dbReference type="GO" id="GO:0008410">
    <property type="term" value="F:CoA-transferase activity"/>
    <property type="evidence" value="ECO:0007669"/>
    <property type="project" value="InterPro"/>
</dbReference>